<protein>
    <submittedName>
        <fullName evidence="1">Maltose O-acetyltransferase</fullName>
    </submittedName>
</protein>
<organism evidence="1">
    <name type="scientific">Proteus mirabilis</name>
    <dbReference type="NCBI Taxonomy" id="584"/>
    <lineage>
        <taxon>Bacteria</taxon>
        <taxon>Pseudomonadati</taxon>
        <taxon>Pseudomonadota</taxon>
        <taxon>Gammaproteobacteria</taxon>
        <taxon>Enterobacterales</taxon>
        <taxon>Morganellaceae</taxon>
        <taxon>Proteus</taxon>
    </lineage>
</organism>
<dbReference type="Gene3D" id="2.160.10.10">
    <property type="entry name" value="Hexapeptide repeat proteins"/>
    <property type="match status" value="1"/>
</dbReference>
<dbReference type="SUPFAM" id="SSF51161">
    <property type="entry name" value="Trimeric LpxA-like enzymes"/>
    <property type="match status" value="1"/>
</dbReference>
<dbReference type="PANTHER" id="PTHR23416:SF78">
    <property type="entry name" value="LIPOPOLYSACCHARIDE BIOSYNTHESIS O-ACETYL TRANSFERASE WBBJ-RELATED"/>
    <property type="match status" value="1"/>
</dbReference>
<keyword evidence="1" id="KW-0808">Transferase</keyword>
<name>A0A385JMT0_PROMI</name>
<dbReference type="PANTHER" id="PTHR23416">
    <property type="entry name" value="SIALIC ACID SYNTHASE-RELATED"/>
    <property type="match status" value="1"/>
</dbReference>
<accession>A0A385JMT0</accession>
<sequence length="180" mass="20577">MNILKKIINIIEKKFFYYKYLKKIGVKLGNNCLINKQTNFGSEPYLINIGNNFYCSSNIQFVTHDGSINVIRNLYPEFKKHDLISPINIGNNVFLGINVIVLPGTNIEDNIIVGAGSIVKGHLISGHVYAGIPAKKICTLNEFKEKNKSVFIETKNLSYQRKKKFLLKHFKNINSSRKRK</sequence>
<dbReference type="CDD" id="cd04647">
    <property type="entry name" value="LbH_MAT_like"/>
    <property type="match status" value="1"/>
</dbReference>
<proteinExistence type="predicted"/>
<dbReference type="InterPro" id="IPR001451">
    <property type="entry name" value="Hexapep"/>
</dbReference>
<dbReference type="Pfam" id="PF14602">
    <property type="entry name" value="Hexapep_2"/>
    <property type="match status" value="1"/>
</dbReference>
<dbReference type="GO" id="GO:0016740">
    <property type="term" value="F:transferase activity"/>
    <property type="evidence" value="ECO:0007669"/>
    <property type="project" value="UniProtKB-KW"/>
</dbReference>
<dbReference type="InterPro" id="IPR051159">
    <property type="entry name" value="Hexapeptide_acetyltransf"/>
</dbReference>
<evidence type="ECO:0000313" key="1">
    <source>
        <dbReference type="EMBL" id="AXY99652.1"/>
    </source>
</evidence>
<dbReference type="EMBL" id="KY710707">
    <property type="protein sequence ID" value="AXY99652.1"/>
    <property type="molecule type" value="Genomic_DNA"/>
</dbReference>
<dbReference type="AlphaFoldDB" id="A0A385JMT0"/>
<dbReference type="InterPro" id="IPR011004">
    <property type="entry name" value="Trimer_LpxA-like_sf"/>
</dbReference>
<reference evidence="1" key="1">
    <citation type="journal article" date="2017" name="PLoS ONE">
        <title>Genetic diversity of the O antigens of Proteus species and the development of a suspension array for molecular serotyping.</title>
        <authorList>
            <person name="Yu X."/>
            <person name="Torzewska A."/>
            <person name="Zhang X."/>
            <person name="Yin Z."/>
            <person name="Drzewiecka D."/>
            <person name="Cao H."/>
            <person name="Liu B."/>
            <person name="Knirel Y.A."/>
            <person name="Rozalski A."/>
            <person name="Wang L."/>
        </authorList>
    </citation>
    <scope>NUCLEOTIDE SEQUENCE</scope>
    <source>
        <strain evidence="1">PrK 57/57</strain>
    </source>
</reference>